<dbReference type="EMBL" id="JADIKL010000002">
    <property type="protein sequence ID" value="MFK2929732.1"/>
    <property type="molecule type" value="Genomic_DNA"/>
</dbReference>
<protein>
    <submittedName>
        <fullName evidence="1">Uncharacterized protein</fullName>
    </submittedName>
</protein>
<comment type="caution">
    <text evidence="1">The sequence shown here is derived from an EMBL/GenBank/DDBJ whole genome shotgun (WGS) entry which is preliminary data.</text>
</comment>
<organism evidence="1 2">
    <name type="scientific">Dyella agri</name>
    <dbReference type="NCBI Taxonomy" id="1926869"/>
    <lineage>
        <taxon>Bacteria</taxon>
        <taxon>Pseudomonadati</taxon>
        <taxon>Pseudomonadota</taxon>
        <taxon>Gammaproteobacteria</taxon>
        <taxon>Lysobacterales</taxon>
        <taxon>Rhodanobacteraceae</taxon>
        <taxon>Dyella</taxon>
    </lineage>
</organism>
<sequence length="272" mass="30985">MALKRGDGLDEFRELVANAETVATTWQVGSEYIWLDHALERLWSNFARLRDEIQMAADKKSEAVPGDYQRWLGRLREYNPEGTAQEIDAEARKLSEYDRKPLDRAGSFLGQLMPIYAEVAILSAALCEAHINLALAWGLTMLGRDPAFRLIEQSGTVEKWLRGPTLLFDGYELPSNSAEVETLRRVFEERNILMHPKSSISRNGAARVSAKRLHAKSVTDVLNWLPRFFSLPFDLAEFMAKQPAIDGFDFPQLSKRQSIPRAPQHMLRRTRA</sequence>
<evidence type="ECO:0000313" key="1">
    <source>
        <dbReference type="EMBL" id="MFK2929732.1"/>
    </source>
</evidence>
<dbReference type="RefSeq" id="WP_404536153.1">
    <property type="nucleotide sequence ID" value="NZ_JADIKL010000002.1"/>
</dbReference>
<proteinExistence type="predicted"/>
<gene>
    <name evidence="1" type="ORF">ISP14_02895</name>
</gene>
<evidence type="ECO:0000313" key="2">
    <source>
        <dbReference type="Proteomes" id="UP001620397"/>
    </source>
</evidence>
<name>A0ABW8KEY3_9GAMM</name>
<accession>A0ABW8KEY3</accession>
<keyword evidence="2" id="KW-1185">Reference proteome</keyword>
<reference evidence="1 2" key="1">
    <citation type="submission" date="2020-10" db="EMBL/GenBank/DDBJ databases">
        <title>Phylogeny of dyella-like bacteria.</title>
        <authorList>
            <person name="Fu J."/>
        </authorList>
    </citation>
    <scope>NUCLEOTIDE SEQUENCE [LARGE SCALE GENOMIC DNA]</scope>
    <source>
        <strain evidence="1 2">DKC-1</strain>
    </source>
</reference>
<dbReference type="Proteomes" id="UP001620397">
    <property type="component" value="Unassembled WGS sequence"/>
</dbReference>